<evidence type="ECO:0000313" key="2">
    <source>
        <dbReference type="Proteomes" id="UP000504638"/>
    </source>
</evidence>
<evidence type="ECO:0000313" key="1">
    <source>
        <dbReference type="EMBL" id="KAF1807886.1"/>
    </source>
</evidence>
<protein>
    <submittedName>
        <fullName evidence="1 3">Uncharacterized protein</fullName>
    </submittedName>
</protein>
<dbReference type="EMBL" id="ML975204">
    <property type="protein sequence ID" value="KAF1807886.1"/>
    <property type="molecule type" value="Genomic_DNA"/>
</dbReference>
<keyword evidence="2" id="KW-1185">Reference proteome</keyword>
<evidence type="ECO:0000313" key="3">
    <source>
        <dbReference type="RefSeq" id="XP_033529517.1"/>
    </source>
</evidence>
<dbReference type="OrthoDB" id="2976890at2759"/>
<dbReference type="InterPro" id="IPR012337">
    <property type="entry name" value="RNaseH-like_sf"/>
</dbReference>
<proteinExistence type="predicted"/>
<reference evidence="3" key="2">
    <citation type="submission" date="2020-04" db="EMBL/GenBank/DDBJ databases">
        <authorList>
            <consortium name="NCBI Genome Project"/>
        </authorList>
    </citation>
    <scope>NUCLEOTIDE SEQUENCE</scope>
    <source>
        <strain evidence="3">CBS 781.70</strain>
    </source>
</reference>
<reference evidence="3" key="3">
    <citation type="submission" date="2025-04" db="UniProtKB">
        <authorList>
            <consortium name="RefSeq"/>
        </authorList>
    </citation>
    <scope>IDENTIFICATION</scope>
    <source>
        <strain evidence="3">CBS 781.70</strain>
    </source>
</reference>
<dbReference type="SUPFAM" id="SSF53098">
    <property type="entry name" value="Ribonuclease H-like"/>
    <property type="match status" value="1"/>
</dbReference>
<dbReference type="Proteomes" id="UP000504638">
    <property type="component" value="Unplaced"/>
</dbReference>
<dbReference type="GeneID" id="54421455"/>
<dbReference type="AlphaFoldDB" id="A0A6G1FQ66"/>
<gene>
    <name evidence="1 3" type="ORF">P152DRAFT_469274</name>
</gene>
<reference evidence="1 3" key="1">
    <citation type="submission" date="2020-01" db="EMBL/GenBank/DDBJ databases">
        <authorList>
            <consortium name="DOE Joint Genome Institute"/>
            <person name="Haridas S."/>
            <person name="Albert R."/>
            <person name="Binder M."/>
            <person name="Bloem J."/>
            <person name="Labutti K."/>
            <person name="Salamov A."/>
            <person name="Andreopoulos B."/>
            <person name="Baker S.E."/>
            <person name="Barry K."/>
            <person name="Bills G."/>
            <person name="Bluhm B.H."/>
            <person name="Cannon C."/>
            <person name="Castanera R."/>
            <person name="Culley D.E."/>
            <person name="Daum C."/>
            <person name="Ezra D."/>
            <person name="Gonzalez J.B."/>
            <person name="Henrissat B."/>
            <person name="Kuo A."/>
            <person name="Liang C."/>
            <person name="Lipzen A."/>
            <person name="Lutzoni F."/>
            <person name="Magnuson J."/>
            <person name="Mondo S."/>
            <person name="Nolan M."/>
            <person name="Ohm R."/>
            <person name="Pangilinan J."/>
            <person name="Park H.-J."/>
            <person name="Ramirez L."/>
            <person name="Alfaro M."/>
            <person name="Sun H."/>
            <person name="Tritt A."/>
            <person name="Yoshinaga Y."/>
            <person name="Zwiers L.-H."/>
            <person name="Turgeon B.G."/>
            <person name="Goodwin S.B."/>
            <person name="Spatafora J.W."/>
            <person name="Crous P.W."/>
            <person name="Grigoriev I.V."/>
        </authorList>
    </citation>
    <scope>NUCLEOTIDE SEQUENCE</scope>
    <source>
        <strain evidence="1 3">CBS 781.70</strain>
    </source>
</reference>
<dbReference type="RefSeq" id="XP_033529517.1">
    <property type="nucleotide sequence ID" value="XM_033680885.1"/>
</dbReference>
<accession>A0A6G1FQ66</accession>
<organism evidence="1">
    <name type="scientific">Eremomyces bilateralis CBS 781.70</name>
    <dbReference type="NCBI Taxonomy" id="1392243"/>
    <lineage>
        <taxon>Eukaryota</taxon>
        <taxon>Fungi</taxon>
        <taxon>Dikarya</taxon>
        <taxon>Ascomycota</taxon>
        <taxon>Pezizomycotina</taxon>
        <taxon>Dothideomycetes</taxon>
        <taxon>Dothideomycetes incertae sedis</taxon>
        <taxon>Eremomycetales</taxon>
        <taxon>Eremomycetaceae</taxon>
        <taxon>Eremomyces</taxon>
    </lineage>
</organism>
<name>A0A6G1FQ66_9PEZI</name>
<sequence>MLDDGLKAKAQINRYLALQTEIPSFTAEEWQHLSQIHQVLSKFNELTLFVSERKPQISLTVPLYYKLHDLLNKGSEAQGVFSGLDRDIARAIKEGMKKYEKYYTFIDELDTYYTTLILDPRVKGDLILNELEDKEARNLILRAVRNSLHQKYPLRNRESPRTVLQQSASETKIVESRMLQRLQP</sequence>